<feature type="transmembrane region" description="Helical" evidence="5">
    <location>
        <begin position="175"/>
        <end position="192"/>
    </location>
</feature>
<evidence type="ECO:0000256" key="5">
    <source>
        <dbReference type="SAM" id="Phobius"/>
    </source>
</evidence>
<keyword evidence="3 5" id="KW-1133">Transmembrane helix</keyword>
<dbReference type="SUPFAM" id="SSF103473">
    <property type="entry name" value="MFS general substrate transporter"/>
    <property type="match status" value="1"/>
</dbReference>
<accession>I3ZIZ3</accession>
<evidence type="ECO:0000256" key="2">
    <source>
        <dbReference type="ARBA" id="ARBA00022692"/>
    </source>
</evidence>
<feature type="transmembrane region" description="Helical" evidence="5">
    <location>
        <begin position="53"/>
        <end position="70"/>
    </location>
</feature>
<feature type="domain" description="Major facilitator superfamily (MFS) profile" evidence="6">
    <location>
        <begin position="17"/>
        <end position="391"/>
    </location>
</feature>
<protein>
    <submittedName>
        <fullName evidence="7">Major Facilitator Superfamily transporter</fullName>
    </submittedName>
</protein>
<dbReference type="Gene3D" id="1.20.1250.20">
    <property type="entry name" value="MFS general substrate transporter like domains"/>
    <property type="match status" value="2"/>
</dbReference>
<feature type="transmembrane region" description="Helical" evidence="5">
    <location>
        <begin position="335"/>
        <end position="358"/>
    </location>
</feature>
<organism evidence="7 8">
    <name type="scientific">Terriglobus roseus (strain DSM 18391 / NRRL B-41598 / KBS 63)</name>
    <dbReference type="NCBI Taxonomy" id="926566"/>
    <lineage>
        <taxon>Bacteria</taxon>
        <taxon>Pseudomonadati</taxon>
        <taxon>Acidobacteriota</taxon>
        <taxon>Terriglobia</taxon>
        <taxon>Terriglobales</taxon>
        <taxon>Acidobacteriaceae</taxon>
        <taxon>Terriglobus</taxon>
    </lineage>
</organism>
<dbReference type="Proteomes" id="UP000006056">
    <property type="component" value="Chromosome"/>
</dbReference>
<dbReference type="AlphaFoldDB" id="I3ZIZ3"/>
<feature type="transmembrane region" description="Helical" evidence="5">
    <location>
        <begin position="277"/>
        <end position="294"/>
    </location>
</feature>
<dbReference type="EMBL" id="CP003379">
    <property type="protein sequence ID" value="AFL89211.1"/>
    <property type="molecule type" value="Genomic_DNA"/>
</dbReference>
<keyword evidence="4 5" id="KW-0472">Membrane</keyword>
<name>I3ZIZ3_TERRK</name>
<comment type="subcellular location">
    <subcellularLocation>
        <location evidence="1">Membrane</location>
        <topology evidence="1">Multi-pass membrane protein</topology>
    </subcellularLocation>
</comment>
<sequence>MQESERAWLRSLRTAEPRLSLATLFLVDGIGFGAWASHVPAFKQILHLENSSLTFVLVSLVVGSLLAMPLTGQMIARFGSRVVIRMVAVTYCASMLLLAQSESFVSLILFAGFYGAVKGALDVSVNAQAFAVEEHYGHSSMSFLQGCWSVGSLTGAALSGALLHHNGTVRSDLSLVAAILALLCAGALPRLVSDKTPSQRAAKFVLPDAALMRLAILAFFGLLVEGAVADWAPVYLHSDISATLSMSAAGYAAYAITMTVTRFCGDAVARKFSGRRILQASGLLIAGGVGLVLLSRSYTLAAVGLMFTGVGTANIVPVILGAAGRDTRLGPGPAISAVSTVGYFGLLAGPPIIGGIATIAGLRLALSVLAVCGIIVATGAMLLETKLPVKAGDRALQGSER</sequence>
<feature type="transmembrane region" description="Helical" evidence="5">
    <location>
        <begin position="204"/>
        <end position="224"/>
    </location>
</feature>
<feature type="transmembrane region" description="Helical" evidence="5">
    <location>
        <begin position="104"/>
        <end position="121"/>
    </location>
</feature>
<dbReference type="GO" id="GO:0016020">
    <property type="term" value="C:membrane"/>
    <property type="evidence" value="ECO:0007669"/>
    <property type="project" value="UniProtKB-SubCell"/>
</dbReference>
<evidence type="ECO:0000256" key="1">
    <source>
        <dbReference type="ARBA" id="ARBA00004141"/>
    </source>
</evidence>
<dbReference type="GO" id="GO:0022857">
    <property type="term" value="F:transmembrane transporter activity"/>
    <property type="evidence" value="ECO:0007669"/>
    <property type="project" value="InterPro"/>
</dbReference>
<dbReference type="PANTHER" id="PTHR23514">
    <property type="entry name" value="BYPASS OF STOP CODON PROTEIN 6"/>
    <property type="match status" value="1"/>
</dbReference>
<evidence type="ECO:0000313" key="7">
    <source>
        <dbReference type="EMBL" id="AFL89211.1"/>
    </source>
</evidence>
<dbReference type="InterPro" id="IPR011701">
    <property type="entry name" value="MFS"/>
</dbReference>
<dbReference type="InterPro" id="IPR036259">
    <property type="entry name" value="MFS_trans_sf"/>
</dbReference>
<reference evidence="7 8" key="1">
    <citation type="submission" date="2012-06" db="EMBL/GenBank/DDBJ databases">
        <title>Complete genome of Terriglobus roseus DSM 18391.</title>
        <authorList>
            <consortium name="US DOE Joint Genome Institute (JGI-PGF)"/>
            <person name="Lucas S."/>
            <person name="Copeland A."/>
            <person name="Lapidus A."/>
            <person name="Glavina del Rio T."/>
            <person name="Dalin E."/>
            <person name="Tice H."/>
            <person name="Bruce D."/>
            <person name="Goodwin L."/>
            <person name="Pitluck S."/>
            <person name="Peters L."/>
            <person name="Mikhailova N."/>
            <person name="Munk A.C.C."/>
            <person name="Kyrpides N."/>
            <person name="Mavromatis K."/>
            <person name="Ivanova N."/>
            <person name="Brettin T."/>
            <person name="Detter J.C."/>
            <person name="Han C."/>
            <person name="Larimer F."/>
            <person name="Land M."/>
            <person name="Hauser L."/>
            <person name="Markowitz V."/>
            <person name="Cheng J.-F."/>
            <person name="Hugenholtz P."/>
            <person name="Woyke T."/>
            <person name="Wu D."/>
            <person name="Brambilla E."/>
            <person name="Klenk H.-P."/>
            <person name="Eisen J.A."/>
        </authorList>
    </citation>
    <scope>NUCLEOTIDE SEQUENCE [LARGE SCALE GENOMIC DNA]</scope>
    <source>
        <strain evidence="8">DSM 18391 / NRRL B-41598 / KBS 63</strain>
    </source>
</reference>
<dbReference type="CDD" id="cd17393">
    <property type="entry name" value="MFS_MosC_like"/>
    <property type="match status" value="1"/>
</dbReference>
<evidence type="ECO:0000313" key="8">
    <source>
        <dbReference type="Proteomes" id="UP000006056"/>
    </source>
</evidence>
<feature type="transmembrane region" description="Helical" evidence="5">
    <location>
        <begin position="300"/>
        <end position="323"/>
    </location>
</feature>
<evidence type="ECO:0000259" key="6">
    <source>
        <dbReference type="PROSITE" id="PS50850"/>
    </source>
</evidence>
<dbReference type="KEGG" id="trs:Terro_2979"/>
<dbReference type="RefSeq" id="WP_014786475.1">
    <property type="nucleotide sequence ID" value="NC_018014.1"/>
</dbReference>
<dbReference type="Pfam" id="PF07690">
    <property type="entry name" value="MFS_1"/>
    <property type="match status" value="1"/>
</dbReference>
<keyword evidence="8" id="KW-1185">Reference proteome</keyword>
<proteinExistence type="predicted"/>
<dbReference type="HOGENOM" id="CLU_035309_1_1_0"/>
<gene>
    <name evidence="7" type="ordered locus">Terro_2979</name>
</gene>
<dbReference type="eggNOG" id="COG0738">
    <property type="taxonomic scope" value="Bacteria"/>
</dbReference>
<feature type="transmembrane region" description="Helical" evidence="5">
    <location>
        <begin position="244"/>
        <end position="265"/>
    </location>
</feature>
<dbReference type="PROSITE" id="PS50850">
    <property type="entry name" value="MFS"/>
    <property type="match status" value="1"/>
</dbReference>
<feature type="transmembrane region" description="Helical" evidence="5">
    <location>
        <begin position="364"/>
        <end position="383"/>
    </location>
</feature>
<dbReference type="InterPro" id="IPR051788">
    <property type="entry name" value="MFS_Transporter"/>
</dbReference>
<dbReference type="STRING" id="926566.Terro_2979"/>
<feature type="transmembrane region" description="Helical" evidence="5">
    <location>
        <begin position="21"/>
        <end position="41"/>
    </location>
</feature>
<dbReference type="InterPro" id="IPR020846">
    <property type="entry name" value="MFS_dom"/>
</dbReference>
<evidence type="ECO:0000256" key="4">
    <source>
        <dbReference type="ARBA" id="ARBA00023136"/>
    </source>
</evidence>
<keyword evidence="2 5" id="KW-0812">Transmembrane</keyword>
<evidence type="ECO:0000256" key="3">
    <source>
        <dbReference type="ARBA" id="ARBA00022989"/>
    </source>
</evidence>
<dbReference type="PANTHER" id="PTHR23514:SF13">
    <property type="entry name" value="INNER MEMBRANE PROTEIN YBJJ"/>
    <property type="match status" value="1"/>
</dbReference>
<dbReference type="PATRIC" id="fig|926566.3.peg.2969"/>